<dbReference type="AlphaFoldDB" id="A0A4R6BIJ9"/>
<organism evidence="2 3">
    <name type="scientific">Macrococcus hajekii</name>
    <dbReference type="NCBI Taxonomy" id="198482"/>
    <lineage>
        <taxon>Bacteria</taxon>
        <taxon>Bacillati</taxon>
        <taxon>Bacillota</taxon>
        <taxon>Bacilli</taxon>
        <taxon>Bacillales</taxon>
        <taxon>Staphylococcaceae</taxon>
        <taxon>Macrococcus</taxon>
    </lineage>
</organism>
<dbReference type="OrthoDB" id="2420435at2"/>
<name>A0A4R6BIJ9_9STAP</name>
<evidence type="ECO:0000313" key="2">
    <source>
        <dbReference type="EMBL" id="TDM01417.1"/>
    </source>
</evidence>
<dbReference type="Proteomes" id="UP000295328">
    <property type="component" value="Unassembled WGS sequence"/>
</dbReference>
<dbReference type="EMBL" id="SCWE01000003">
    <property type="protein sequence ID" value="TDM01417.1"/>
    <property type="molecule type" value="Genomic_DNA"/>
</dbReference>
<evidence type="ECO:0000313" key="3">
    <source>
        <dbReference type="Proteomes" id="UP000295328"/>
    </source>
</evidence>
<comment type="caution">
    <text evidence="2">The sequence shown here is derived from an EMBL/GenBank/DDBJ whole genome shotgun (WGS) entry which is preliminary data.</text>
</comment>
<sequence length="131" mass="15331">MKIKEMHNATRELVKNYNEDNLIKVAKNYKQLLDKADIEVNLWVDAIEELIEKLDNDETTITSVLEEAAMLISEYHNLLADFRQKGLISYQSLLGAPIFLLQVVYIYKHPKFDGDIYDFDNQKFDEIMGEK</sequence>
<gene>
    <name evidence="2" type="ORF">ERX37_07905</name>
</gene>
<accession>A0A4R6BIJ9</accession>
<evidence type="ECO:0000256" key="1">
    <source>
        <dbReference type="SAM" id="Phobius"/>
    </source>
</evidence>
<proteinExistence type="predicted"/>
<dbReference type="RefSeq" id="WP_133430137.1">
    <property type="nucleotide sequence ID" value="NZ_BMCC01000001.1"/>
</dbReference>
<protein>
    <submittedName>
        <fullName evidence="2">Uncharacterized protein</fullName>
    </submittedName>
</protein>
<reference evidence="2 3" key="1">
    <citation type="submission" date="2019-01" db="EMBL/GenBank/DDBJ databases">
        <title>Draft genome sequences of the type strains of six Macrococcus species.</title>
        <authorList>
            <person name="Mazhar S."/>
            <person name="Altermann E."/>
            <person name="Hill C."/>
            <person name="Mcauliffe O."/>
        </authorList>
    </citation>
    <scope>NUCLEOTIDE SEQUENCE [LARGE SCALE GENOMIC DNA]</scope>
    <source>
        <strain evidence="2 3">CCM4809</strain>
    </source>
</reference>
<keyword evidence="1" id="KW-0812">Transmembrane</keyword>
<feature type="transmembrane region" description="Helical" evidence="1">
    <location>
        <begin position="87"/>
        <end position="107"/>
    </location>
</feature>
<keyword evidence="1" id="KW-1133">Transmembrane helix</keyword>
<keyword evidence="3" id="KW-1185">Reference proteome</keyword>
<keyword evidence="1" id="KW-0472">Membrane</keyword>